<name>A0AC35UC58_9BILA</name>
<evidence type="ECO:0000313" key="1">
    <source>
        <dbReference type="Proteomes" id="UP000095286"/>
    </source>
</evidence>
<dbReference type="WBParaSite" id="RSKR_0000972480.1">
    <property type="protein sequence ID" value="RSKR_0000972480.1"/>
    <property type="gene ID" value="RSKR_0000972480"/>
</dbReference>
<dbReference type="Proteomes" id="UP000095286">
    <property type="component" value="Unplaced"/>
</dbReference>
<evidence type="ECO:0000313" key="2">
    <source>
        <dbReference type="WBParaSite" id="RSKR_0000972480.1"/>
    </source>
</evidence>
<accession>A0AC35UC58</accession>
<reference evidence="2" key="1">
    <citation type="submission" date="2016-11" db="UniProtKB">
        <authorList>
            <consortium name="WormBaseParasite"/>
        </authorList>
    </citation>
    <scope>IDENTIFICATION</scope>
    <source>
        <strain evidence="2">KR3021</strain>
    </source>
</reference>
<sequence>MLPQIFPLSTVCYINNRQLAEYVAGLPISLIFLEFDTIGYYSQTYMTVLLALNRANVFLFKNKLPIFGNKSVYYSISFVWIWSLGLVALKKGFGIHKNFNNEYFYMFDRNYYPNSEWAKFWQGTFMAVVIFTAVSIIPLLYMLIFLKMLFDAKFKHRTVFTQQVTLIGTVSNKVNLSSSVVKVTVNSKKNTFSPEIIVLIQSLILSVSSCLEPILFNCIPLITSQFGQHAAFTASMIQNLILILLLTPPSWVFFLFNDVVKSEFKKIRKNGVC</sequence>
<protein>
    <submittedName>
        <fullName evidence="2">G_PROTEIN_RECEP_F1_2 domain-containing protein</fullName>
    </submittedName>
</protein>
<proteinExistence type="predicted"/>
<organism evidence="1 2">
    <name type="scientific">Rhabditophanes sp. KR3021</name>
    <dbReference type="NCBI Taxonomy" id="114890"/>
    <lineage>
        <taxon>Eukaryota</taxon>
        <taxon>Metazoa</taxon>
        <taxon>Ecdysozoa</taxon>
        <taxon>Nematoda</taxon>
        <taxon>Chromadorea</taxon>
        <taxon>Rhabditida</taxon>
        <taxon>Tylenchina</taxon>
        <taxon>Panagrolaimomorpha</taxon>
        <taxon>Strongyloidoidea</taxon>
        <taxon>Alloionematidae</taxon>
        <taxon>Rhabditophanes</taxon>
    </lineage>
</organism>